<proteinExistence type="predicted"/>
<protein>
    <submittedName>
        <fullName evidence="1">Uncharacterized protein</fullName>
    </submittedName>
</protein>
<dbReference type="EMBL" id="CAJOBC010107966">
    <property type="protein sequence ID" value="CAF4511572.1"/>
    <property type="molecule type" value="Genomic_DNA"/>
</dbReference>
<dbReference type="Proteomes" id="UP000681722">
    <property type="component" value="Unassembled WGS sequence"/>
</dbReference>
<organism evidence="1 2">
    <name type="scientific">Didymodactylos carnosus</name>
    <dbReference type="NCBI Taxonomy" id="1234261"/>
    <lineage>
        <taxon>Eukaryota</taxon>
        <taxon>Metazoa</taxon>
        <taxon>Spiralia</taxon>
        <taxon>Gnathifera</taxon>
        <taxon>Rotifera</taxon>
        <taxon>Eurotatoria</taxon>
        <taxon>Bdelloidea</taxon>
        <taxon>Philodinida</taxon>
        <taxon>Philodinidae</taxon>
        <taxon>Didymodactylos</taxon>
    </lineage>
</organism>
<reference evidence="1" key="1">
    <citation type="submission" date="2021-02" db="EMBL/GenBank/DDBJ databases">
        <authorList>
            <person name="Nowell W R."/>
        </authorList>
    </citation>
    <scope>NUCLEOTIDE SEQUENCE</scope>
</reference>
<accession>A0A8S2XVE1</accession>
<evidence type="ECO:0000313" key="1">
    <source>
        <dbReference type="EMBL" id="CAF4511572.1"/>
    </source>
</evidence>
<comment type="caution">
    <text evidence="1">The sequence shown here is derived from an EMBL/GenBank/DDBJ whole genome shotgun (WGS) entry which is preliminary data.</text>
</comment>
<name>A0A8S2XVE1_9BILA</name>
<gene>
    <name evidence="1" type="ORF">SRO942_LOCUS45333</name>
</gene>
<evidence type="ECO:0000313" key="2">
    <source>
        <dbReference type="Proteomes" id="UP000681722"/>
    </source>
</evidence>
<sequence>MKNSYCCKAVSQSMNISDMHFDSVKSALYRVRNSYIPNLPSTLSEVDIPPKWQLDNAGNQFLRYLTPMPVKVLIFVTDRALKELASSEHWNVDGTFKTTP</sequence>
<dbReference type="AlphaFoldDB" id="A0A8S2XVE1"/>